<dbReference type="AlphaFoldDB" id="A0A1I8JEP1"/>
<evidence type="ECO:0000313" key="3">
    <source>
        <dbReference type="WBParaSite" id="maker-uti_cns_0047138-snap-gene-0.5-mRNA-1"/>
    </source>
</evidence>
<keyword evidence="1" id="KW-0732">Signal</keyword>
<dbReference type="WBParaSite" id="maker-uti_cns_0047138-snap-gene-0.5-mRNA-1">
    <property type="protein sequence ID" value="maker-uti_cns_0047138-snap-gene-0.5-mRNA-1"/>
    <property type="gene ID" value="maker-uti_cns_0047138-snap-gene-0.5"/>
</dbReference>
<name>A0A1I8JEP1_9PLAT</name>
<evidence type="ECO:0000313" key="2">
    <source>
        <dbReference type="Proteomes" id="UP000095280"/>
    </source>
</evidence>
<reference evidence="3" key="1">
    <citation type="submission" date="2016-11" db="UniProtKB">
        <authorList>
            <consortium name="WormBaseParasite"/>
        </authorList>
    </citation>
    <scope>IDENTIFICATION</scope>
</reference>
<feature type="chain" id="PRO_5009321670" evidence="1">
    <location>
        <begin position="22"/>
        <end position="147"/>
    </location>
</feature>
<protein>
    <submittedName>
        <fullName evidence="3">Neur_chan_LBD domain-containing protein</fullName>
    </submittedName>
</protein>
<proteinExistence type="predicted"/>
<dbReference type="Proteomes" id="UP000095280">
    <property type="component" value="Unplaced"/>
</dbReference>
<accession>A0A1I8JEP1</accession>
<keyword evidence="2" id="KW-1185">Reference proteome</keyword>
<organism evidence="2 3">
    <name type="scientific">Macrostomum lignano</name>
    <dbReference type="NCBI Taxonomy" id="282301"/>
    <lineage>
        <taxon>Eukaryota</taxon>
        <taxon>Metazoa</taxon>
        <taxon>Spiralia</taxon>
        <taxon>Lophotrochozoa</taxon>
        <taxon>Platyhelminthes</taxon>
        <taxon>Rhabditophora</taxon>
        <taxon>Macrostomorpha</taxon>
        <taxon>Macrostomida</taxon>
        <taxon>Macrostomidae</taxon>
        <taxon>Macrostomum</taxon>
    </lineage>
</organism>
<sequence length="147" mass="16207">MGTAGMRLLVLTAALLQLACGQIDYAKAASTESVKEHIRALYMNMDVPEIGPGDGGGVLNVSLSIGSILKLADHHLDLAFTLDLRWRHKFLDVLVDSMEAIPLNRQKLWTPQFVFVNVQSVTEDQSSLSLKLAGMDPSRRAVVYKVW</sequence>
<evidence type="ECO:0000256" key="1">
    <source>
        <dbReference type="SAM" id="SignalP"/>
    </source>
</evidence>
<feature type="signal peptide" evidence="1">
    <location>
        <begin position="1"/>
        <end position="21"/>
    </location>
</feature>